<name>A0ABY8VQV6_9CORY</name>
<dbReference type="Proteomes" id="UP001238805">
    <property type="component" value="Chromosome"/>
</dbReference>
<evidence type="ECO:0000256" key="2">
    <source>
        <dbReference type="SAM" id="Phobius"/>
    </source>
</evidence>
<keyword evidence="2" id="KW-1133">Transmembrane helix</keyword>
<organism evidence="3 4">
    <name type="scientific">Corynebacterium suedekumii</name>
    <dbReference type="NCBI Taxonomy" id="3049801"/>
    <lineage>
        <taxon>Bacteria</taxon>
        <taxon>Bacillati</taxon>
        <taxon>Actinomycetota</taxon>
        <taxon>Actinomycetes</taxon>
        <taxon>Mycobacteriales</taxon>
        <taxon>Corynebacteriaceae</taxon>
        <taxon>Corynebacterium</taxon>
    </lineage>
</organism>
<evidence type="ECO:0000313" key="3">
    <source>
        <dbReference type="EMBL" id="WIM70578.1"/>
    </source>
</evidence>
<proteinExistence type="predicted"/>
<dbReference type="RefSeq" id="WP_284875166.1">
    <property type="nucleotide sequence ID" value="NZ_CP126970.1"/>
</dbReference>
<keyword evidence="4" id="KW-1185">Reference proteome</keyword>
<feature type="transmembrane region" description="Helical" evidence="2">
    <location>
        <begin position="44"/>
        <end position="65"/>
    </location>
</feature>
<gene>
    <name evidence="3" type="ORF">QP029_01665</name>
</gene>
<feature type="transmembrane region" description="Helical" evidence="2">
    <location>
        <begin position="12"/>
        <end position="32"/>
    </location>
</feature>
<dbReference type="EMBL" id="CP126970">
    <property type="protein sequence ID" value="WIM70578.1"/>
    <property type="molecule type" value="Genomic_DNA"/>
</dbReference>
<feature type="region of interest" description="Disordered" evidence="1">
    <location>
        <begin position="185"/>
        <end position="204"/>
    </location>
</feature>
<evidence type="ECO:0000256" key="1">
    <source>
        <dbReference type="SAM" id="MobiDB-lite"/>
    </source>
</evidence>
<evidence type="ECO:0000313" key="4">
    <source>
        <dbReference type="Proteomes" id="UP001238805"/>
    </source>
</evidence>
<keyword evidence="2" id="KW-0472">Membrane</keyword>
<accession>A0ABY8VQV6</accession>
<reference evidence="3 4" key="1">
    <citation type="submission" date="2023-05" db="EMBL/GenBank/DDBJ databases">
        <title>Corynebacterium suedekumii sp. nov. and Corynebacterium breve sp. nov. isolated from raw cow's milk.</title>
        <authorList>
            <person name="Baer M.K."/>
            <person name="Mehl L."/>
            <person name="Hellmuth R."/>
            <person name="Marke G."/>
            <person name="Lipski A."/>
        </authorList>
    </citation>
    <scope>NUCLEOTIDE SEQUENCE [LARGE SCALE GENOMIC DNA]</scope>
    <source>
        <strain evidence="3 4">LM112</strain>
    </source>
</reference>
<protein>
    <submittedName>
        <fullName evidence="3">Uncharacterized protein</fullName>
    </submittedName>
</protein>
<feature type="transmembrane region" description="Helical" evidence="2">
    <location>
        <begin position="86"/>
        <end position="105"/>
    </location>
</feature>
<keyword evidence="2" id="KW-0812">Transmembrane</keyword>
<sequence length="204" mass="21735">MTRALEAVSAALYPLVIVAMLAGFGWTGLQWLMSHTDIPVPAPVAGACAVVALLLSGWLCERLLPLAALSQQRWIYHERPRRRLRGLDQVSLIQVAGFLLAGLFLGVATGWPVPLTLLGVAARLLPALRRHRLPDLLRAGRTRLVGSSPWAVRARGDLAAAGGDGGVDKHDLPVPAAAAATLLPAPHRRHPALPDPECIAGVRR</sequence>